<organism evidence="2 3">
    <name type="scientific">Cardiocondyla obscurior</name>
    <dbReference type="NCBI Taxonomy" id="286306"/>
    <lineage>
        <taxon>Eukaryota</taxon>
        <taxon>Metazoa</taxon>
        <taxon>Ecdysozoa</taxon>
        <taxon>Arthropoda</taxon>
        <taxon>Hexapoda</taxon>
        <taxon>Insecta</taxon>
        <taxon>Pterygota</taxon>
        <taxon>Neoptera</taxon>
        <taxon>Endopterygota</taxon>
        <taxon>Hymenoptera</taxon>
        <taxon>Apocrita</taxon>
        <taxon>Aculeata</taxon>
        <taxon>Formicoidea</taxon>
        <taxon>Formicidae</taxon>
        <taxon>Myrmicinae</taxon>
        <taxon>Cardiocondyla</taxon>
    </lineage>
</organism>
<feature type="region of interest" description="Disordered" evidence="1">
    <location>
        <begin position="1"/>
        <end position="24"/>
    </location>
</feature>
<sequence length="96" mass="11666">MQICSSTSKIRRKKKIKEKREESRRLFPRRRDQLPEIKSSLVPTLFNLELIYPNVITRATWDLLKNSARMVSFIYIKSVKRVIDFFFLYFCLFLRC</sequence>
<keyword evidence="3" id="KW-1185">Reference proteome</keyword>
<dbReference type="Proteomes" id="UP001430953">
    <property type="component" value="Unassembled WGS sequence"/>
</dbReference>
<dbReference type="AlphaFoldDB" id="A0AAW2G5R9"/>
<name>A0AAW2G5R9_9HYME</name>
<evidence type="ECO:0000313" key="2">
    <source>
        <dbReference type="EMBL" id="KAL0122883.1"/>
    </source>
</evidence>
<evidence type="ECO:0000313" key="3">
    <source>
        <dbReference type="Proteomes" id="UP001430953"/>
    </source>
</evidence>
<dbReference type="EMBL" id="JADYXP020000006">
    <property type="protein sequence ID" value="KAL0122883.1"/>
    <property type="molecule type" value="Genomic_DNA"/>
</dbReference>
<comment type="caution">
    <text evidence="2">The sequence shown here is derived from an EMBL/GenBank/DDBJ whole genome shotgun (WGS) entry which is preliminary data.</text>
</comment>
<protein>
    <submittedName>
        <fullName evidence="2">Uncharacterized protein</fullName>
    </submittedName>
</protein>
<accession>A0AAW2G5R9</accession>
<reference evidence="2 3" key="1">
    <citation type="submission" date="2023-03" db="EMBL/GenBank/DDBJ databases">
        <title>High recombination rates correlate with genetic variation in Cardiocondyla obscurior ants.</title>
        <authorList>
            <person name="Errbii M."/>
        </authorList>
    </citation>
    <scope>NUCLEOTIDE SEQUENCE [LARGE SCALE GENOMIC DNA]</scope>
    <source>
        <strain evidence="2">Alpha-2009</strain>
        <tissue evidence="2">Whole body</tissue>
    </source>
</reference>
<proteinExistence type="predicted"/>
<evidence type="ECO:0000256" key="1">
    <source>
        <dbReference type="SAM" id="MobiDB-lite"/>
    </source>
</evidence>
<gene>
    <name evidence="2" type="ORF">PUN28_007515</name>
</gene>